<accession>A0ABP0X8U6</accession>
<dbReference type="Proteomes" id="UP001497444">
    <property type="component" value="Chromosome 6"/>
</dbReference>
<evidence type="ECO:0000313" key="1">
    <source>
        <dbReference type="EMBL" id="CAK9275543.1"/>
    </source>
</evidence>
<proteinExistence type="predicted"/>
<evidence type="ECO:0000313" key="2">
    <source>
        <dbReference type="Proteomes" id="UP001497444"/>
    </source>
</evidence>
<sequence>MTHLQISLWKRLAQVDFEENKFLQALSSYAKALRSALSICIEEEQVDIQCLYQGTMACVVLAISQAGYSKELAGPAINDTEPVDGLASALSVLAQFENNRSMESDLLQELADFVAVELQVKQAAWMDKYLTDLMVIHQDSGAYGKAAEVSHTLKIWESQRAMGRQSVAAVLWYEAGNMEKSLEIIQAALAKSLQLDCTDWKLQARLQISAASFFEAYSQVERQLWQGRKQGISVPKKIHMSMMTRKL</sequence>
<organism evidence="1 2">
    <name type="scientific">Sphagnum jensenii</name>
    <dbReference type="NCBI Taxonomy" id="128206"/>
    <lineage>
        <taxon>Eukaryota</taxon>
        <taxon>Viridiplantae</taxon>
        <taxon>Streptophyta</taxon>
        <taxon>Embryophyta</taxon>
        <taxon>Bryophyta</taxon>
        <taxon>Sphagnophytina</taxon>
        <taxon>Sphagnopsida</taxon>
        <taxon>Sphagnales</taxon>
        <taxon>Sphagnaceae</taxon>
        <taxon>Sphagnum</taxon>
    </lineage>
</organism>
<dbReference type="EMBL" id="OZ020101">
    <property type="protein sequence ID" value="CAK9275543.1"/>
    <property type="molecule type" value="Genomic_DNA"/>
</dbReference>
<reference evidence="1" key="1">
    <citation type="submission" date="2024-02" db="EMBL/GenBank/DDBJ databases">
        <authorList>
            <consortium name="ELIXIR-Norway"/>
            <consortium name="Elixir Norway"/>
        </authorList>
    </citation>
    <scope>NUCLEOTIDE SEQUENCE</scope>
</reference>
<protein>
    <submittedName>
        <fullName evidence="1">Uncharacterized protein</fullName>
    </submittedName>
</protein>
<gene>
    <name evidence="1" type="ORF">CSSPJE1EN1_LOCUS21021</name>
</gene>
<name>A0ABP0X8U6_9BRYO</name>
<keyword evidence="2" id="KW-1185">Reference proteome</keyword>